<dbReference type="InterPro" id="IPR029058">
    <property type="entry name" value="AB_hydrolase_fold"/>
</dbReference>
<dbReference type="GO" id="GO:0016787">
    <property type="term" value="F:hydrolase activity"/>
    <property type="evidence" value="ECO:0007669"/>
    <property type="project" value="UniProtKB-KW"/>
</dbReference>
<dbReference type="Pfam" id="PF00561">
    <property type="entry name" value="Abhydrolase_1"/>
    <property type="match status" value="1"/>
</dbReference>
<organism evidence="2 3">
    <name type="scientific">Planococcus shixiaomingii</name>
    <dbReference type="NCBI Taxonomy" id="3058393"/>
    <lineage>
        <taxon>Bacteria</taxon>
        <taxon>Bacillati</taxon>
        <taxon>Bacillota</taxon>
        <taxon>Bacilli</taxon>
        <taxon>Bacillales</taxon>
        <taxon>Caryophanaceae</taxon>
        <taxon>Planococcus</taxon>
    </lineage>
</organism>
<keyword evidence="3" id="KW-1185">Reference proteome</keyword>
<evidence type="ECO:0000313" key="3">
    <source>
        <dbReference type="Proteomes" id="UP001172055"/>
    </source>
</evidence>
<comment type="caution">
    <text evidence="2">The sequence shown here is derived from an EMBL/GenBank/DDBJ whole genome shotgun (WGS) entry which is preliminary data.</text>
</comment>
<dbReference type="PANTHER" id="PTHR46438">
    <property type="entry name" value="ALPHA/BETA-HYDROLASES SUPERFAMILY PROTEIN"/>
    <property type="match status" value="1"/>
</dbReference>
<dbReference type="EMBL" id="JAUJWV010000001">
    <property type="protein sequence ID" value="MDN7242480.1"/>
    <property type="molecule type" value="Genomic_DNA"/>
</dbReference>
<dbReference type="SUPFAM" id="SSF53474">
    <property type="entry name" value="alpha/beta-Hydrolases"/>
    <property type="match status" value="1"/>
</dbReference>
<dbReference type="Gene3D" id="3.40.50.1820">
    <property type="entry name" value="alpha/beta hydrolase"/>
    <property type="match status" value="1"/>
</dbReference>
<keyword evidence="2" id="KW-0378">Hydrolase</keyword>
<dbReference type="InterPro" id="IPR000073">
    <property type="entry name" value="AB_hydrolase_1"/>
</dbReference>
<feature type="domain" description="AB hydrolase-1" evidence="1">
    <location>
        <begin position="71"/>
        <end position="178"/>
    </location>
</feature>
<sequence>MKKPVEKKKTKSLWMKILFSLVALVVLLVMSGAAFEAVASYQGAKKFPPEGKLVNAGGSKLHLQQQGAGKPTIIFETGSGVASTGWRDLPKKLSDYATVVTYDRAGYAWSEEATTERTGDNIVRELYTALQKENIEGPYILVGHSLGGMYSRLFAQTYPNEVEGVVLLDARPENFSKETAPFFEKANLDPVSVNTPPANMLALLKRIGVLRLMENSILVGLSEEEQDLAMNIELQPKFFQAQEQELKNMTDLENSIRNQSLGSIPLTIITHGIPSDATGFGISSKDNKRMEEVWQEQQKQLLDLSTDSKLIVAEKSGHFVMDDEPELVFNAIKEQIEQTKQ</sequence>
<dbReference type="PANTHER" id="PTHR46438:SF11">
    <property type="entry name" value="LIPASE-RELATED"/>
    <property type="match status" value="1"/>
</dbReference>
<proteinExistence type="predicted"/>
<protein>
    <submittedName>
        <fullName evidence="2">Alpha/beta hydrolase</fullName>
    </submittedName>
</protein>
<dbReference type="Proteomes" id="UP001172055">
    <property type="component" value="Unassembled WGS sequence"/>
</dbReference>
<accession>A0ABT8N4J9</accession>
<dbReference type="RefSeq" id="WP_301723965.1">
    <property type="nucleotide sequence ID" value="NZ_JAUJWV010000001.1"/>
</dbReference>
<gene>
    <name evidence="2" type="ORF">QWY14_11760</name>
</gene>
<reference evidence="2 3" key="1">
    <citation type="submission" date="2023-06" db="EMBL/GenBank/DDBJ databases">
        <title>Novel species in genus Planococcus.</title>
        <authorList>
            <person name="Ning S."/>
        </authorList>
    </citation>
    <scope>NUCLEOTIDE SEQUENCE [LARGE SCALE GENOMIC DNA]</scope>
    <source>
        <strain evidence="2 3">N028</strain>
    </source>
</reference>
<name>A0ABT8N4J9_9BACL</name>
<evidence type="ECO:0000259" key="1">
    <source>
        <dbReference type="Pfam" id="PF00561"/>
    </source>
</evidence>
<evidence type="ECO:0000313" key="2">
    <source>
        <dbReference type="EMBL" id="MDN7242480.1"/>
    </source>
</evidence>